<feature type="domain" description="Plexin cytoplasmic RasGAP" evidence="2">
    <location>
        <begin position="784"/>
        <end position="829"/>
    </location>
</feature>
<feature type="region of interest" description="Disordered" evidence="1">
    <location>
        <begin position="67"/>
        <end position="155"/>
    </location>
</feature>
<sequence length="854" mass="94703">GKSFTYHPNPELFPLNREDPGAPYRFKAGGVIAVEGQDLTKAMSRGEVRAQLGAQQCEVKTLDSTHLYCEPPEKPDRSTGGLSPETRPVHRGSEPRNQTGSTGGVWSIGGSEPRPVHRGVSTQNPDRSMGGLSPDRSTGGGSEPRNQTGPQRGLNPDWFLGGGGVYFLSPDRSRSAEALVCVGSQVFMGNLQVDLGPVQYDGDSLLAPVPLAAQIGLGAGAAAIILSVLVVILMYRRKSKQALRDYKKVLLQLETLEINVGDQCRKEFTDLMTEMMDLSSDVGGPGLPLLDYRTYAERVFFPGQKMALLSRQLDLPESRRQTVEQGLQQLNNLLNNRLFLTRFIHTLEAQQGFSQRDRGYVASLLTLALHDKLEYFTEVMKSLLQDLVQQYVAKNPKLMLRRTETVVEKMLTNWMSICLYSFLKEVAGEPLYMLYRAIKYQVDKGPVDAVTGKAKRTLNDSHLLREDVDYCALTLTVLVKNGVEVQPCPVKVLDTDTITQVKDKILDQVYRGAPFSQRPAADSLDLEWRSGQAGHLTLSDEDVTAVVNGRWKRINTLQHYKVPDGATVALIPRSQSSAGVSQVFQTGEKTPMLETEEEEGLRLWHLVKSSEDPEVPKHRKSSMRERERAKAIPEIYLTRLLSMKSPLVPPVLTWSHRVSPGLTWSHLVSPCPNWYYMVPPYPPWSRLAWSHLFSPGLTSSHLVPPGSTGSHLFSPGLVRLSPGLDWPGPPWSHLFSPVLTWSHLVSPLLTWPCPAFPWSHLAWSHLFSPGPTCSHLVSPGLTWSRLQEVAGEPLYMLYRAIKYQVDKGPVDAVTGKAKRTLNDSHLLREDVDYCALVTTATAGPPSSHISSSFS</sequence>
<dbReference type="EMBL" id="CAJRST010036633">
    <property type="protein sequence ID" value="CAG5988367.1"/>
    <property type="molecule type" value="Genomic_DNA"/>
</dbReference>
<reference evidence="4" key="1">
    <citation type="submission" date="2021-05" db="EMBL/GenBank/DDBJ databases">
        <authorList>
            <person name="Tigano A."/>
        </authorList>
    </citation>
    <scope>NUCLEOTIDE SEQUENCE</scope>
</reference>
<feature type="non-terminal residue" evidence="4">
    <location>
        <position position="854"/>
    </location>
</feature>
<feature type="region of interest" description="Disordered" evidence="1">
    <location>
        <begin position="1"/>
        <end position="21"/>
    </location>
</feature>
<evidence type="ECO:0000313" key="4">
    <source>
        <dbReference type="EMBL" id="CAG5988367.1"/>
    </source>
</evidence>
<dbReference type="InterPro" id="IPR013548">
    <property type="entry name" value="Plexin_cytoplasmic_RasGAP_dom"/>
</dbReference>
<name>A0A8S4BSM7_9TELE</name>
<protein>
    <submittedName>
        <fullName evidence="4">(Atlantic silverside) hypothetical protein</fullName>
    </submittedName>
</protein>
<dbReference type="GO" id="GO:0017154">
    <property type="term" value="F:semaphorin receptor activity"/>
    <property type="evidence" value="ECO:0007669"/>
    <property type="project" value="InterPro"/>
</dbReference>
<dbReference type="Gene3D" id="1.10.506.10">
    <property type="entry name" value="GTPase Activation - p120gap, domain 1"/>
    <property type="match status" value="3"/>
</dbReference>
<comment type="caution">
    <text evidence="4">The sequence shown here is derived from an EMBL/GenBank/DDBJ whole genome shotgun (WGS) entry which is preliminary data.</text>
</comment>
<dbReference type="GO" id="GO:0002116">
    <property type="term" value="C:semaphorin receptor complex"/>
    <property type="evidence" value="ECO:0007669"/>
    <property type="project" value="TreeGrafter"/>
</dbReference>
<dbReference type="FunFam" id="3.10.20.90:FF:000120">
    <property type="entry name" value="Plexin b1a"/>
    <property type="match status" value="1"/>
</dbReference>
<dbReference type="SUPFAM" id="SSF48350">
    <property type="entry name" value="GTPase activation domain, GAP"/>
    <property type="match status" value="1"/>
</dbReference>
<dbReference type="Proteomes" id="UP000677803">
    <property type="component" value="Unassembled WGS sequence"/>
</dbReference>
<keyword evidence="5" id="KW-1185">Reference proteome</keyword>
<dbReference type="InterPro" id="IPR046800">
    <property type="entry name" value="Plexin_RBD"/>
</dbReference>
<dbReference type="FunFam" id="1.10.506.10:FF:000010">
    <property type="entry name" value="Plexin B1"/>
    <property type="match status" value="1"/>
</dbReference>
<dbReference type="InterPro" id="IPR008936">
    <property type="entry name" value="Rho_GTPase_activation_prot"/>
</dbReference>
<dbReference type="OrthoDB" id="125363at2759"/>
<dbReference type="GO" id="GO:0005886">
    <property type="term" value="C:plasma membrane"/>
    <property type="evidence" value="ECO:0007669"/>
    <property type="project" value="TreeGrafter"/>
</dbReference>
<dbReference type="Pfam" id="PF08337">
    <property type="entry name" value="Plexin_cytopl"/>
    <property type="match status" value="2"/>
</dbReference>
<proteinExistence type="predicted"/>
<dbReference type="InterPro" id="IPR031148">
    <property type="entry name" value="Plexin"/>
</dbReference>
<accession>A0A8S4BSM7</accession>
<organism evidence="4 5">
    <name type="scientific">Menidia menidia</name>
    <name type="common">Atlantic silverside</name>
    <dbReference type="NCBI Taxonomy" id="238744"/>
    <lineage>
        <taxon>Eukaryota</taxon>
        <taxon>Metazoa</taxon>
        <taxon>Chordata</taxon>
        <taxon>Craniata</taxon>
        <taxon>Vertebrata</taxon>
        <taxon>Euteleostomi</taxon>
        <taxon>Actinopterygii</taxon>
        <taxon>Neopterygii</taxon>
        <taxon>Teleostei</taxon>
        <taxon>Neoteleostei</taxon>
        <taxon>Acanthomorphata</taxon>
        <taxon>Ovalentaria</taxon>
        <taxon>Atherinomorphae</taxon>
        <taxon>Atheriniformes</taxon>
        <taxon>Atherinopsidae</taxon>
        <taxon>Menidiinae</taxon>
        <taxon>Menidia</taxon>
    </lineage>
</organism>
<dbReference type="GO" id="GO:0007162">
    <property type="term" value="P:negative regulation of cell adhesion"/>
    <property type="evidence" value="ECO:0007669"/>
    <property type="project" value="TreeGrafter"/>
</dbReference>
<dbReference type="GO" id="GO:0050772">
    <property type="term" value="P:positive regulation of axonogenesis"/>
    <property type="evidence" value="ECO:0007669"/>
    <property type="project" value="TreeGrafter"/>
</dbReference>
<feature type="domain" description="Plexin cytoplasmic RhoGTPase-binding" evidence="3">
    <location>
        <begin position="458"/>
        <end position="570"/>
    </location>
</feature>
<evidence type="ECO:0000259" key="2">
    <source>
        <dbReference type="Pfam" id="PF08337"/>
    </source>
</evidence>
<dbReference type="GO" id="GO:0008360">
    <property type="term" value="P:regulation of cell shape"/>
    <property type="evidence" value="ECO:0007669"/>
    <property type="project" value="TreeGrafter"/>
</dbReference>
<dbReference type="PANTHER" id="PTHR22625:SF69">
    <property type="entry name" value="PLEXIN-B3"/>
    <property type="match status" value="1"/>
</dbReference>
<feature type="domain" description="Plexin cytoplasmic RasGAP" evidence="2">
    <location>
        <begin position="287"/>
        <end position="646"/>
    </location>
</feature>
<gene>
    <name evidence="4" type="ORF">MMEN_LOCUS17094</name>
</gene>
<dbReference type="Pfam" id="PF20170">
    <property type="entry name" value="Plexin_RBD"/>
    <property type="match status" value="1"/>
</dbReference>
<evidence type="ECO:0000313" key="5">
    <source>
        <dbReference type="Proteomes" id="UP000677803"/>
    </source>
</evidence>
<dbReference type="AlphaFoldDB" id="A0A8S4BSM7"/>
<dbReference type="PANTHER" id="PTHR22625">
    <property type="entry name" value="PLEXIN"/>
    <property type="match status" value="1"/>
</dbReference>
<evidence type="ECO:0000259" key="3">
    <source>
        <dbReference type="Pfam" id="PF20170"/>
    </source>
</evidence>
<dbReference type="GO" id="GO:0030334">
    <property type="term" value="P:regulation of cell migration"/>
    <property type="evidence" value="ECO:0007669"/>
    <property type="project" value="TreeGrafter"/>
</dbReference>
<evidence type="ECO:0000256" key="1">
    <source>
        <dbReference type="SAM" id="MobiDB-lite"/>
    </source>
</evidence>